<proteinExistence type="predicted"/>
<keyword evidence="2" id="KW-1185">Reference proteome</keyword>
<reference evidence="2" key="1">
    <citation type="journal article" date="2011" name="Genome Biol. Evol.">
        <title>Massive genomic decay in Serratia symbiotica, a recently evolved symbiont of aphids.</title>
        <authorList>
            <person name="Burke G.R."/>
            <person name="Moran N.A."/>
        </authorList>
    </citation>
    <scope>NUCLEOTIDE SEQUENCE [LARGE SCALE GENOMIC DNA]</scope>
    <source>
        <strain evidence="2">Tucson</strain>
    </source>
</reference>
<dbReference type="Proteomes" id="UP000013568">
    <property type="component" value="Unassembled WGS sequence"/>
</dbReference>
<dbReference type="HOGENOM" id="CLU_2269613_0_0_6"/>
<dbReference type="AlphaFoldDB" id="E9CL70"/>
<organism evidence="1 2">
    <name type="scientific">Serratia symbiotica str. Tucson</name>
    <dbReference type="NCBI Taxonomy" id="914128"/>
    <lineage>
        <taxon>Bacteria</taxon>
        <taxon>Pseudomonadati</taxon>
        <taxon>Pseudomonadota</taxon>
        <taxon>Gammaproteobacteria</taxon>
        <taxon>Enterobacterales</taxon>
        <taxon>Yersiniaceae</taxon>
        <taxon>Serratia</taxon>
        <taxon>Serratia symbiotica</taxon>
    </lineage>
</organism>
<sequence length="103" mass="11675">AKVRFIQQSPLYTSDPFLLQLFAVVARMIEIVLDQRHEQQSGEGELLQHIQRQMQPIFAVDIQRSAACFSTRIFTNGFSASLLRIWLCMVTAGCASFNAGKPW</sequence>
<evidence type="ECO:0000313" key="1">
    <source>
        <dbReference type="EMBL" id="EFW12647.1"/>
    </source>
</evidence>
<name>E9CL70_9GAMM</name>
<evidence type="ECO:0000313" key="2">
    <source>
        <dbReference type="Proteomes" id="UP000013568"/>
    </source>
</evidence>
<protein>
    <submittedName>
        <fullName evidence="1">Uncharacterized protein</fullName>
    </submittedName>
</protein>
<gene>
    <name evidence="1" type="ORF">SSYM_0963</name>
</gene>
<dbReference type="EMBL" id="GL636106">
    <property type="protein sequence ID" value="EFW12647.1"/>
    <property type="molecule type" value="Genomic_DNA"/>
</dbReference>
<feature type="non-terminal residue" evidence="1">
    <location>
        <position position="1"/>
    </location>
</feature>
<accession>E9CL70</accession>